<accession>A0A7U3VL71</accession>
<dbReference type="EMBL" id="AP018365">
    <property type="protein sequence ID" value="BBA95240.1"/>
    <property type="molecule type" value="Genomic_DNA"/>
</dbReference>
<keyword evidence="2" id="KW-1185">Reference proteome</keyword>
<evidence type="ECO:0000313" key="2">
    <source>
        <dbReference type="Proteomes" id="UP000595703"/>
    </source>
</evidence>
<sequence>MDERPTGRLGRPPVALVFIGAGRTVLASRINRVLNLTAEHWQHSFLDLHTGPGKVPLLVAALDDLTAHGPQGPVWHRAGATVPSAGWLQRWTTPPSESLP</sequence>
<reference evidence="1 2" key="3">
    <citation type="journal article" date="2011" name="Nat. Chem. Biol.">
        <title>Reveromycin A biosynthesis uses RevG and RevJ for stereospecific spiroacetal formation.</title>
        <authorList>
            <person name="Takahashi S."/>
            <person name="Toyoda A."/>
            <person name="Sekiyama Y."/>
            <person name="Takagi H."/>
            <person name="Nogawa T."/>
            <person name="Uramoto M."/>
            <person name="Suzuki R."/>
            <person name="Koshino H."/>
            <person name="Kumano T."/>
            <person name="Panthee S."/>
            <person name="Dairi T."/>
            <person name="Ishikawa J."/>
            <person name="Ikeda H."/>
            <person name="Sakaki Y."/>
            <person name="Osada H."/>
        </authorList>
    </citation>
    <scope>NUCLEOTIDE SEQUENCE [LARGE SCALE GENOMIC DNA]</scope>
    <source>
        <strain evidence="1 2">SN-593</strain>
    </source>
</reference>
<name>A0A7U3VL71_9ACTN</name>
<protein>
    <submittedName>
        <fullName evidence="1">Uncharacterized protein</fullName>
    </submittedName>
</protein>
<dbReference type="Proteomes" id="UP000595703">
    <property type="component" value="Chromosome"/>
</dbReference>
<gene>
    <name evidence="1" type="ORF">RVR_21</name>
</gene>
<proteinExistence type="predicted"/>
<reference evidence="1 2" key="1">
    <citation type="journal article" date="2010" name="J. Bacteriol.">
        <title>Biochemical characterization of a novel indole prenyltransferase from Streptomyces sp. SN-593.</title>
        <authorList>
            <person name="Takahashi S."/>
            <person name="Takagi H."/>
            <person name="Toyoda A."/>
            <person name="Uramoto M."/>
            <person name="Nogawa T."/>
            <person name="Ueki M."/>
            <person name="Sakaki Y."/>
            <person name="Osada H."/>
        </authorList>
    </citation>
    <scope>NUCLEOTIDE SEQUENCE [LARGE SCALE GENOMIC DNA]</scope>
    <source>
        <strain evidence="1 2">SN-593</strain>
    </source>
</reference>
<reference evidence="1 2" key="4">
    <citation type="journal article" date="2020" name="Sci. Rep.">
        <title>beta-carboline chemical signals induce reveromycin production through a LuxR family regulator in Streptomyces sp. SN-593.</title>
        <authorList>
            <person name="Panthee S."/>
            <person name="Kito N."/>
            <person name="Hayashi T."/>
            <person name="Shimizu T."/>
            <person name="Ishikawa J."/>
            <person name="Hamamoto H."/>
            <person name="Osada H."/>
            <person name="Takahashi S."/>
        </authorList>
    </citation>
    <scope>NUCLEOTIDE SEQUENCE [LARGE SCALE GENOMIC DNA]</scope>
    <source>
        <strain evidence="1 2">SN-593</strain>
    </source>
</reference>
<organism evidence="1 2">
    <name type="scientific">Actinacidiphila reveromycinica</name>
    <dbReference type="NCBI Taxonomy" id="659352"/>
    <lineage>
        <taxon>Bacteria</taxon>
        <taxon>Bacillati</taxon>
        <taxon>Actinomycetota</taxon>
        <taxon>Actinomycetes</taxon>
        <taxon>Kitasatosporales</taxon>
        <taxon>Streptomycetaceae</taxon>
        <taxon>Actinacidiphila</taxon>
    </lineage>
</organism>
<dbReference type="RefSeq" id="WP_202231803.1">
    <property type="nucleotide sequence ID" value="NZ_AP018365.1"/>
</dbReference>
<reference evidence="1 2" key="2">
    <citation type="journal article" date="2011" name="J. Antibiot.">
        <title>Furaquinocins I and J: novel polyketide isoprenoid hybrid compounds from Streptomyces reveromyceticus SN-593.</title>
        <authorList>
            <person name="Panthee S."/>
            <person name="Takahashi S."/>
            <person name="Takagi H."/>
            <person name="Nogawa T."/>
            <person name="Oowada E."/>
            <person name="Uramoto M."/>
            <person name="Osada H."/>
        </authorList>
    </citation>
    <scope>NUCLEOTIDE SEQUENCE [LARGE SCALE GENOMIC DNA]</scope>
    <source>
        <strain evidence="1 2">SN-593</strain>
    </source>
</reference>
<dbReference type="KEGG" id="arev:RVR_21"/>
<dbReference type="AlphaFoldDB" id="A0A7U3VL71"/>
<evidence type="ECO:0000313" key="1">
    <source>
        <dbReference type="EMBL" id="BBA95240.1"/>
    </source>
</evidence>